<dbReference type="PANTHER" id="PTHR24276">
    <property type="entry name" value="POLYSERASE-RELATED"/>
    <property type="match status" value="1"/>
</dbReference>
<feature type="transmembrane region" description="Helical" evidence="2">
    <location>
        <begin position="149"/>
        <end position="170"/>
    </location>
</feature>
<feature type="transmembrane region" description="Helical" evidence="2">
    <location>
        <begin position="96"/>
        <end position="114"/>
    </location>
</feature>
<dbReference type="EMBL" id="OW240917">
    <property type="protein sequence ID" value="CAH2299256.1"/>
    <property type="molecule type" value="Genomic_DNA"/>
</dbReference>
<dbReference type="InterPro" id="IPR043504">
    <property type="entry name" value="Peptidase_S1_PA_chymotrypsin"/>
</dbReference>
<dbReference type="InterPro" id="IPR001254">
    <property type="entry name" value="Trypsin_dom"/>
</dbReference>
<accession>A0AAD1SE38</accession>
<dbReference type="PROSITE" id="PS00134">
    <property type="entry name" value="TRYPSIN_HIS"/>
    <property type="match status" value="1"/>
</dbReference>
<sequence length="191" mass="21565">MCEFTKEHTGIEGSIKGNIVRTEANMKLIWIAVFTVTLLLIVQCSSMKIISGTMVALNAKPYMALIETGSSICSGTLIANKWVLTAAHCTMEILEVLYSAVLYLLVLHLLENHAVEIQDLLLYSLTLITIICNGLRLSCRTTRNIFSDWFYNHILLLMLLMLSRLMPMYLSLKCNLVHVTSTELNHWTITI</sequence>
<dbReference type="Gene3D" id="2.40.10.10">
    <property type="entry name" value="Trypsin-like serine proteases"/>
    <property type="match status" value="1"/>
</dbReference>
<dbReference type="PANTHER" id="PTHR24276:SF98">
    <property type="entry name" value="FI18310P1-RELATED"/>
    <property type="match status" value="1"/>
</dbReference>
<dbReference type="InterPro" id="IPR018114">
    <property type="entry name" value="TRYPSIN_HIS"/>
</dbReference>
<feature type="domain" description="Peptidase S1" evidence="3">
    <location>
        <begin position="49"/>
        <end position="92"/>
    </location>
</feature>
<gene>
    <name evidence="4" type="ORF">PECUL_23A013633</name>
</gene>
<evidence type="ECO:0000259" key="3">
    <source>
        <dbReference type="Pfam" id="PF00089"/>
    </source>
</evidence>
<keyword evidence="1" id="KW-1015">Disulfide bond</keyword>
<dbReference type="GO" id="GO:0004252">
    <property type="term" value="F:serine-type endopeptidase activity"/>
    <property type="evidence" value="ECO:0007669"/>
    <property type="project" value="InterPro"/>
</dbReference>
<dbReference type="AlphaFoldDB" id="A0AAD1SE38"/>
<protein>
    <submittedName>
        <fullName evidence="4">Granzyme A-like</fullName>
    </submittedName>
</protein>
<dbReference type="InterPro" id="IPR050430">
    <property type="entry name" value="Peptidase_S1"/>
</dbReference>
<keyword evidence="2" id="KW-1133">Transmembrane helix</keyword>
<organism evidence="4 5">
    <name type="scientific">Pelobates cultripes</name>
    <name type="common">Western spadefoot toad</name>
    <dbReference type="NCBI Taxonomy" id="61616"/>
    <lineage>
        <taxon>Eukaryota</taxon>
        <taxon>Metazoa</taxon>
        <taxon>Chordata</taxon>
        <taxon>Craniata</taxon>
        <taxon>Vertebrata</taxon>
        <taxon>Euteleostomi</taxon>
        <taxon>Amphibia</taxon>
        <taxon>Batrachia</taxon>
        <taxon>Anura</taxon>
        <taxon>Pelobatoidea</taxon>
        <taxon>Pelobatidae</taxon>
        <taxon>Pelobates</taxon>
    </lineage>
</organism>
<dbReference type="SUPFAM" id="SSF50494">
    <property type="entry name" value="Trypsin-like serine proteases"/>
    <property type="match status" value="1"/>
</dbReference>
<reference evidence="4" key="1">
    <citation type="submission" date="2022-03" db="EMBL/GenBank/DDBJ databases">
        <authorList>
            <person name="Alioto T."/>
            <person name="Alioto T."/>
            <person name="Gomez Garrido J."/>
        </authorList>
    </citation>
    <scope>NUCLEOTIDE SEQUENCE</scope>
</reference>
<dbReference type="Pfam" id="PF00089">
    <property type="entry name" value="Trypsin"/>
    <property type="match status" value="1"/>
</dbReference>
<evidence type="ECO:0000313" key="5">
    <source>
        <dbReference type="Proteomes" id="UP001295444"/>
    </source>
</evidence>
<feature type="transmembrane region" description="Helical" evidence="2">
    <location>
        <begin position="62"/>
        <end position="84"/>
    </location>
</feature>
<keyword evidence="2" id="KW-0472">Membrane</keyword>
<evidence type="ECO:0000256" key="2">
    <source>
        <dbReference type="SAM" id="Phobius"/>
    </source>
</evidence>
<proteinExistence type="predicted"/>
<evidence type="ECO:0000313" key="4">
    <source>
        <dbReference type="EMBL" id="CAH2299256.1"/>
    </source>
</evidence>
<keyword evidence="5" id="KW-1185">Reference proteome</keyword>
<feature type="transmembrane region" description="Helical" evidence="2">
    <location>
        <begin position="120"/>
        <end position="137"/>
    </location>
</feature>
<name>A0AAD1SE38_PELCU</name>
<evidence type="ECO:0000256" key="1">
    <source>
        <dbReference type="ARBA" id="ARBA00023157"/>
    </source>
</evidence>
<feature type="transmembrane region" description="Helical" evidence="2">
    <location>
        <begin position="28"/>
        <end position="50"/>
    </location>
</feature>
<dbReference type="InterPro" id="IPR009003">
    <property type="entry name" value="Peptidase_S1_PA"/>
</dbReference>
<keyword evidence="2" id="KW-0812">Transmembrane</keyword>
<dbReference type="Proteomes" id="UP001295444">
    <property type="component" value="Chromosome 06"/>
</dbReference>
<dbReference type="GO" id="GO:0006508">
    <property type="term" value="P:proteolysis"/>
    <property type="evidence" value="ECO:0007669"/>
    <property type="project" value="InterPro"/>
</dbReference>